<dbReference type="InterPro" id="IPR025057">
    <property type="entry name" value="DUF3994"/>
</dbReference>
<feature type="region of interest" description="Disordered" evidence="1">
    <location>
        <begin position="182"/>
        <end position="208"/>
    </location>
</feature>
<organism evidence="4 5">
    <name type="scientific">Bacillus proteolyticus</name>
    <dbReference type="NCBI Taxonomy" id="2026192"/>
    <lineage>
        <taxon>Bacteria</taxon>
        <taxon>Bacillati</taxon>
        <taxon>Bacillota</taxon>
        <taxon>Bacilli</taxon>
        <taxon>Bacillales</taxon>
        <taxon>Bacillaceae</taxon>
        <taxon>Bacillus</taxon>
        <taxon>Bacillus cereus group</taxon>
    </lineage>
</organism>
<evidence type="ECO:0000259" key="3">
    <source>
        <dbReference type="Pfam" id="PF22872"/>
    </source>
</evidence>
<evidence type="ECO:0000259" key="2">
    <source>
        <dbReference type="Pfam" id="PF13159"/>
    </source>
</evidence>
<proteinExistence type="predicted"/>
<dbReference type="PROSITE" id="PS51257">
    <property type="entry name" value="PROKAR_LIPOPROTEIN"/>
    <property type="match status" value="1"/>
</dbReference>
<dbReference type="Pfam" id="PF13159">
    <property type="entry name" value="DUF3994"/>
    <property type="match status" value="1"/>
</dbReference>
<comment type="caution">
    <text evidence="4">The sequence shown here is derived from an EMBL/GenBank/DDBJ whole genome shotgun (WGS) entry which is preliminary data.</text>
</comment>
<dbReference type="EMBL" id="MACH01000041">
    <property type="protein sequence ID" value="OJE50550.1"/>
    <property type="molecule type" value="Genomic_DNA"/>
</dbReference>
<evidence type="ECO:0000256" key="1">
    <source>
        <dbReference type="SAM" id="MobiDB-lite"/>
    </source>
</evidence>
<reference evidence="4 5" key="1">
    <citation type="submission" date="2016-06" db="EMBL/GenBank/DDBJ databases">
        <title>First insights into the genetic diversity and population structure of in the Bacillus cereus group bacteria from diverse marine environments.</title>
        <authorList>
            <person name="Liu Y."/>
            <person name="Lai Q."/>
            <person name="Shao Z."/>
        </authorList>
    </citation>
    <scope>NUCLEOTIDE SEQUENCE [LARGE SCALE GENOMIC DNA]</scope>
    <source>
        <strain evidence="4 5">TD42</strain>
    </source>
</reference>
<evidence type="ECO:0008006" key="6">
    <source>
        <dbReference type="Google" id="ProtNLM"/>
    </source>
</evidence>
<accession>A0AA44KZ67</accession>
<feature type="domain" description="DUF7018" evidence="3">
    <location>
        <begin position="41"/>
        <end position="163"/>
    </location>
</feature>
<gene>
    <name evidence="4" type="ORF">BAQ49_22865</name>
</gene>
<dbReference type="InterPro" id="IPR053854">
    <property type="entry name" value="DUF7018"/>
</dbReference>
<protein>
    <recommendedName>
        <fullName evidence="6">DUF3994 domain-containing protein</fullName>
    </recommendedName>
</protein>
<dbReference type="AlphaFoldDB" id="A0AA44KZ67"/>
<evidence type="ECO:0000313" key="5">
    <source>
        <dbReference type="Proteomes" id="UP000183185"/>
    </source>
</evidence>
<feature type="compositionally biased region" description="Low complexity" evidence="1">
    <location>
        <begin position="186"/>
        <end position="206"/>
    </location>
</feature>
<feature type="domain" description="DUF3994" evidence="2">
    <location>
        <begin position="196"/>
        <end position="285"/>
    </location>
</feature>
<name>A0AA44KZ67_9BACI</name>
<sequence length="315" mass="35641">MKAKKLVALAVPFMLLVGCGTDKTEAKPKEKVEAKSETKEKLSKEKYPLRMTKLSSELVNQITVITEIAMDKDKEEKVLKKEIIKEESELQKIIAKFKQIEPPKEFVDSHKEILKAVDCYSKAYALQVEIINGKGKVTDEDRDKTKKSMELIKEGNEYWQTGYAPIQDAQLDQANELGKKTGVQFDKPSTSKSDSNSEDSSVQVSSDGKELLGEWGSYRGSEFHKGLDFREDNSFTAYDDTGKTSYEDNHMTGTWIFDADKKQVTLLPTEFVKDGKKIDAKNTNAFVEYKLEFLRAGSLKMTDDKGNTITGERRK</sequence>
<evidence type="ECO:0000313" key="4">
    <source>
        <dbReference type="EMBL" id="OJE50550.1"/>
    </source>
</evidence>
<dbReference type="Pfam" id="PF22872">
    <property type="entry name" value="DUF7018"/>
    <property type="match status" value="1"/>
</dbReference>
<dbReference type="Proteomes" id="UP000183185">
    <property type="component" value="Unassembled WGS sequence"/>
</dbReference>
<dbReference type="RefSeq" id="WP_071744316.1">
    <property type="nucleotide sequence ID" value="NZ_MACH01000041.1"/>
</dbReference>